<keyword evidence="20" id="KW-1015">Disulfide bond</keyword>
<dbReference type="Pfam" id="PF08263">
    <property type="entry name" value="LRRNT_2"/>
    <property type="match status" value="2"/>
</dbReference>
<dbReference type="Pfam" id="PF13855">
    <property type="entry name" value="LRR_8"/>
    <property type="match status" value="2"/>
</dbReference>
<evidence type="ECO:0000256" key="9">
    <source>
        <dbReference type="ARBA" id="ARBA00022614"/>
    </source>
</evidence>
<evidence type="ECO:0000256" key="11">
    <source>
        <dbReference type="ARBA" id="ARBA00022692"/>
    </source>
</evidence>
<keyword evidence="10" id="KW-0808">Transferase</keyword>
<keyword evidence="16" id="KW-0611">Plant defense</keyword>
<comment type="similarity">
    <text evidence="23">Belongs to the polygalacturonase-inhibiting protein family.</text>
</comment>
<dbReference type="SUPFAM" id="SSF56112">
    <property type="entry name" value="Protein kinase-like (PK-like)"/>
    <property type="match status" value="1"/>
</dbReference>
<evidence type="ECO:0000256" key="7">
    <source>
        <dbReference type="ARBA" id="ARBA00022525"/>
    </source>
</evidence>
<feature type="domain" description="Protein kinase" evidence="28">
    <location>
        <begin position="629"/>
        <end position="913"/>
    </location>
</feature>
<dbReference type="InterPro" id="IPR001611">
    <property type="entry name" value="Leu-rich_rpt"/>
</dbReference>
<dbReference type="FunFam" id="1.10.510.10:FF:000480">
    <property type="entry name" value="Pollen receptor-like kinase 1"/>
    <property type="match status" value="1"/>
</dbReference>
<dbReference type="InterPro" id="IPR011009">
    <property type="entry name" value="Kinase-like_dom_sf"/>
</dbReference>
<protein>
    <recommendedName>
        <fullName evidence="5">non-specific serine/threonine protein kinase</fullName>
        <ecNumber evidence="5">2.7.11.1</ecNumber>
    </recommendedName>
</protein>
<evidence type="ECO:0000256" key="4">
    <source>
        <dbReference type="ARBA" id="ARBA00008684"/>
    </source>
</evidence>
<evidence type="ECO:0000256" key="15">
    <source>
        <dbReference type="ARBA" id="ARBA00022777"/>
    </source>
</evidence>
<comment type="catalytic activity">
    <reaction evidence="24">
        <text>L-threonyl-[protein] + ATP = O-phospho-L-threonyl-[protein] + ADP + H(+)</text>
        <dbReference type="Rhea" id="RHEA:46608"/>
        <dbReference type="Rhea" id="RHEA-COMP:11060"/>
        <dbReference type="Rhea" id="RHEA-COMP:11605"/>
        <dbReference type="ChEBI" id="CHEBI:15378"/>
        <dbReference type="ChEBI" id="CHEBI:30013"/>
        <dbReference type="ChEBI" id="CHEBI:30616"/>
        <dbReference type="ChEBI" id="CHEBI:61977"/>
        <dbReference type="ChEBI" id="CHEBI:456216"/>
        <dbReference type="EC" id="2.7.11.1"/>
    </reaction>
</comment>
<evidence type="ECO:0000256" key="3">
    <source>
        <dbReference type="ARBA" id="ARBA00004191"/>
    </source>
</evidence>
<keyword evidence="9" id="KW-0433">Leucine-rich repeat</keyword>
<keyword evidence="7" id="KW-0964">Secreted</keyword>
<dbReference type="Proteomes" id="UP000188354">
    <property type="component" value="Chromosome LG17"/>
</dbReference>
<dbReference type="EMBL" id="CM007377">
    <property type="protein sequence ID" value="OIV93979.1"/>
    <property type="molecule type" value="Genomic_DNA"/>
</dbReference>
<dbReference type="GO" id="GO:0006952">
    <property type="term" value="P:defense response"/>
    <property type="evidence" value="ECO:0007669"/>
    <property type="project" value="UniProtKB-KW"/>
</dbReference>
<keyword evidence="18 27" id="KW-1133">Transmembrane helix</keyword>
<keyword evidence="8" id="KW-0597">Phosphoprotein</keyword>
<dbReference type="EC" id="2.7.11.1" evidence="5"/>
<evidence type="ECO:0000313" key="29">
    <source>
        <dbReference type="EMBL" id="OIV93979.1"/>
    </source>
</evidence>
<evidence type="ECO:0000256" key="10">
    <source>
        <dbReference type="ARBA" id="ARBA00022679"/>
    </source>
</evidence>
<proteinExistence type="inferred from homology"/>
<dbReference type="CDD" id="cd12087">
    <property type="entry name" value="TM_EGFR-like"/>
    <property type="match status" value="2"/>
</dbReference>
<evidence type="ECO:0000256" key="21">
    <source>
        <dbReference type="ARBA" id="ARBA00023170"/>
    </source>
</evidence>
<dbReference type="FunFam" id="3.30.200.20:FF:000307">
    <property type="entry name" value="pollen receptor-like kinase 1"/>
    <property type="match status" value="1"/>
</dbReference>
<evidence type="ECO:0000256" key="19">
    <source>
        <dbReference type="ARBA" id="ARBA00023136"/>
    </source>
</evidence>
<evidence type="ECO:0000256" key="24">
    <source>
        <dbReference type="ARBA" id="ARBA00047899"/>
    </source>
</evidence>
<evidence type="ECO:0000256" key="2">
    <source>
        <dbReference type="ARBA" id="ARBA00004170"/>
    </source>
</evidence>
<dbReference type="InterPro" id="IPR032675">
    <property type="entry name" value="LRR_dom_sf"/>
</dbReference>
<dbReference type="SUPFAM" id="SSF52047">
    <property type="entry name" value="RNI-like"/>
    <property type="match status" value="1"/>
</dbReference>
<sequence>MALIISVVNSNIRPCWIITFFLLLCLAVGSYRDTDSELLLKFKDKLQNNDALSSWDLSTTPCSDHGDNNWAGVICKEGKIRGLQLENMGLKGDIDVESLKELQFLRTISFMNNDFDGRIPEINKVVGLKSLYLSNNKFSGEIPAHFFEGMQWLKKIHLSNNQFSGVIPSSLIKLSRLLELRLDGNKFSGPIPLFQQKALRSFSVANNQLQGNIPANLSKIPVAAFSGNEGLCGAPLDACATTPAHHSKKPKKPSNTTIIVIAIVVFLAVICVIGAVIFFLRRKRKRKATTSIENPPSGPNNKKGVKEGDSELLLKFKDKLQNNDALSSWDLSTTPCSDHGDNNWAGVICKEGKIRGLQLENMGLKGDIDVESLKELQFLRTISFMNNDFDGRIPEINKVVGLKSLYLSNNKFSGEIPAHFFEGMQWLKKIHLSNNQFSGVIPSSLIKLSRLLELRLDGNKFSGPIPLFQQKALRSFSVANNQLQGNIPANLSKIPVAAFSGNEGLCGAPLDACATTPAHHSKKPKKPSNTTIIVIAIVVFLAVICVIGAVIFFLRRKRKRKATTSIENPPSGPNNKKGVKEGGDESQRLSSSNHSRRGDNNNNNNNNNNMKLCFISDDRDRFDLHELLRASAEILGSGCFSSSYRASLVSGAKVVVKRFKQMNNVGKEEFHEHMRRIGRLNHPNLLPLVAYYYRKEEKLLVSDYVQNGSLAVRLHGHQTLGEPSLDWPIRLKIVKGIAYGLEYLYKDMPSLIAPHGNLKSSNVLLTQSLEPLLSDYSLVPVTNQDLAQDIMVIYKSPEYLHHGRITKKSDVWCLGILILEIMVGKFSSNYLQKGKGSELSLVNWVLSVAPEEWSNEVIDKDMGGTRNSDGEMVKLLKVALGCCEVDVDKRMDLKEAVEKIQELKERDHDDDFYTSYASEADMRSSRGLSGEINFWPVNNYRTSTSNRVANALSRCHSEEPFIFSSFLLHFHTSLNT</sequence>
<keyword evidence="19 27" id="KW-0472">Membrane</keyword>
<dbReference type="GO" id="GO:0004674">
    <property type="term" value="F:protein serine/threonine kinase activity"/>
    <property type="evidence" value="ECO:0007669"/>
    <property type="project" value="UniProtKB-EC"/>
</dbReference>
<keyword evidence="21" id="KW-0675">Receptor</keyword>
<evidence type="ECO:0000256" key="16">
    <source>
        <dbReference type="ARBA" id="ARBA00022821"/>
    </source>
</evidence>
<feature type="region of interest" description="Disordered" evidence="26">
    <location>
        <begin position="562"/>
        <end position="609"/>
    </location>
</feature>
<feature type="transmembrane region" description="Helical" evidence="27">
    <location>
        <begin position="532"/>
        <end position="554"/>
    </location>
</feature>
<dbReference type="GO" id="GO:0005524">
    <property type="term" value="F:ATP binding"/>
    <property type="evidence" value="ECO:0007669"/>
    <property type="project" value="UniProtKB-KW"/>
</dbReference>
<evidence type="ECO:0000256" key="1">
    <source>
        <dbReference type="ARBA" id="ARBA00004167"/>
    </source>
</evidence>
<evidence type="ECO:0000256" key="22">
    <source>
        <dbReference type="ARBA" id="ARBA00023180"/>
    </source>
</evidence>
<keyword evidence="12" id="KW-0732">Signal</keyword>
<evidence type="ECO:0000256" key="27">
    <source>
        <dbReference type="SAM" id="Phobius"/>
    </source>
</evidence>
<dbReference type="Gene3D" id="3.80.10.10">
    <property type="entry name" value="Ribonuclease Inhibitor"/>
    <property type="match status" value="4"/>
</dbReference>
<dbReference type="AlphaFoldDB" id="A0A4P1QSJ8"/>
<evidence type="ECO:0000256" key="13">
    <source>
        <dbReference type="ARBA" id="ARBA00022737"/>
    </source>
</evidence>
<dbReference type="Gene3D" id="3.30.200.20">
    <property type="entry name" value="Phosphorylase Kinase, domain 1"/>
    <property type="match status" value="1"/>
</dbReference>
<evidence type="ECO:0000256" key="18">
    <source>
        <dbReference type="ARBA" id="ARBA00022989"/>
    </source>
</evidence>
<dbReference type="PANTHER" id="PTHR48007">
    <property type="entry name" value="LEUCINE-RICH REPEAT RECEPTOR-LIKE PROTEIN KINASE PXC1"/>
    <property type="match status" value="1"/>
</dbReference>
<feature type="compositionally biased region" description="Low complexity" evidence="26">
    <location>
        <begin position="600"/>
        <end position="609"/>
    </location>
</feature>
<comment type="similarity">
    <text evidence="4">Belongs to the protein kinase superfamily. Ser/Thr protein kinase family.</text>
</comment>
<keyword evidence="22" id="KW-0325">Glycoprotein</keyword>
<evidence type="ECO:0000256" key="6">
    <source>
        <dbReference type="ARBA" id="ARBA00022512"/>
    </source>
</evidence>
<keyword evidence="17" id="KW-0067">ATP-binding</keyword>
<dbReference type="PANTHER" id="PTHR48007:SF64">
    <property type="entry name" value="POLLEN RECEPTOR-LIKE KINASE 1"/>
    <property type="match status" value="1"/>
</dbReference>
<dbReference type="Gene3D" id="1.10.510.10">
    <property type="entry name" value="Transferase(Phosphotransferase) domain 1"/>
    <property type="match status" value="1"/>
</dbReference>
<keyword evidence="30" id="KW-1185">Reference proteome</keyword>
<gene>
    <name evidence="29" type="ORF">TanjilG_05682</name>
</gene>
<evidence type="ECO:0000256" key="14">
    <source>
        <dbReference type="ARBA" id="ARBA00022741"/>
    </source>
</evidence>
<dbReference type="InterPro" id="IPR001245">
    <property type="entry name" value="Ser-Thr/Tyr_kinase_cat_dom"/>
</dbReference>
<evidence type="ECO:0000313" key="30">
    <source>
        <dbReference type="Proteomes" id="UP000188354"/>
    </source>
</evidence>
<accession>A0A4P1QSJ8</accession>
<comment type="catalytic activity">
    <reaction evidence="25">
        <text>L-seryl-[protein] + ATP = O-phospho-L-seryl-[protein] + ADP + H(+)</text>
        <dbReference type="Rhea" id="RHEA:17989"/>
        <dbReference type="Rhea" id="RHEA-COMP:9863"/>
        <dbReference type="Rhea" id="RHEA-COMP:11604"/>
        <dbReference type="ChEBI" id="CHEBI:15378"/>
        <dbReference type="ChEBI" id="CHEBI:29999"/>
        <dbReference type="ChEBI" id="CHEBI:30616"/>
        <dbReference type="ChEBI" id="CHEBI:83421"/>
        <dbReference type="ChEBI" id="CHEBI:456216"/>
        <dbReference type="EC" id="2.7.11.1"/>
    </reaction>
</comment>
<evidence type="ECO:0000256" key="5">
    <source>
        <dbReference type="ARBA" id="ARBA00012513"/>
    </source>
</evidence>
<dbReference type="InterPro" id="IPR000719">
    <property type="entry name" value="Prot_kinase_dom"/>
</dbReference>
<evidence type="ECO:0000256" key="23">
    <source>
        <dbReference type="ARBA" id="ARBA00038043"/>
    </source>
</evidence>
<reference evidence="29 30" key="1">
    <citation type="journal article" date="2017" name="Plant Biotechnol. J.">
        <title>A comprehensive draft genome sequence for lupin (Lupinus angustifolius), an emerging health food: insights into plant-microbe interactions and legume evolution.</title>
        <authorList>
            <person name="Hane J.K."/>
            <person name="Ming Y."/>
            <person name="Kamphuis L.G."/>
            <person name="Nelson M.N."/>
            <person name="Garg G."/>
            <person name="Atkins C.A."/>
            <person name="Bayer P.E."/>
            <person name="Bravo A."/>
            <person name="Bringans S."/>
            <person name="Cannon S."/>
            <person name="Edwards D."/>
            <person name="Foley R."/>
            <person name="Gao L.L."/>
            <person name="Harrison M.J."/>
            <person name="Huang W."/>
            <person name="Hurgobin B."/>
            <person name="Li S."/>
            <person name="Liu C.W."/>
            <person name="McGrath A."/>
            <person name="Morahan G."/>
            <person name="Murray J."/>
            <person name="Weller J."/>
            <person name="Jian J."/>
            <person name="Singh K.B."/>
        </authorList>
    </citation>
    <scope>NUCLEOTIDE SEQUENCE [LARGE SCALE GENOMIC DNA]</scope>
    <source>
        <strain evidence="30">cv. Tanjil</strain>
        <tissue evidence="29">Whole plant</tissue>
    </source>
</reference>
<evidence type="ECO:0000256" key="17">
    <source>
        <dbReference type="ARBA" id="ARBA00022840"/>
    </source>
</evidence>
<evidence type="ECO:0000259" key="28">
    <source>
        <dbReference type="PROSITE" id="PS50011"/>
    </source>
</evidence>
<dbReference type="InterPro" id="IPR046959">
    <property type="entry name" value="PRK1-6/SRF4-like"/>
</dbReference>
<comment type="subcellular location">
    <subcellularLocation>
        <location evidence="2">Membrane</location>
        <topology evidence="2">Peripheral membrane protein</topology>
    </subcellularLocation>
    <subcellularLocation>
        <location evidence="1">Membrane</location>
        <topology evidence="1">Single-pass membrane protein</topology>
    </subcellularLocation>
    <subcellularLocation>
        <location evidence="3">Secreted</location>
        <location evidence="3">Cell wall</location>
    </subcellularLocation>
</comment>
<dbReference type="FunFam" id="3.80.10.10:FF:000400">
    <property type="entry name" value="Nuclear pore complex protein NUP107"/>
    <property type="match status" value="2"/>
</dbReference>
<dbReference type="PROSITE" id="PS50011">
    <property type="entry name" value="PROTEIN_KINASE_DOM"/>
    <property type="match status" value="1"/>
</dbReference>
<keyword evidence="11 27" id="KW-0812">Transmembrane</keyword>
<feature type="compositionally biased region" description="Basic and acidic residues" evidence="26">
    <location>
        <begin position="578"/>
        <end position="587"/>
    </location>
</feature>
<dbReference type="Gramene" id="OIV93979">
    <property type="protein sequence ID" value="OIV93979"/>
    <property type="gene ID" value="TanjilG_05682"/>
</dbReference>
<keyword evidence="15" id="KW-0418">Kinase</keyword>
<evidence type="ECO:0000256" key="20">
    <source>
        <dbReference type="ARBA" id="ARBA00023157"/>
    </source>
</evidence>
<organism evidence="29 30">
    <name type="scientific">Lupinus angustifolius</name>
    <name type="common">Narrow-leaved blue lupine</name>
    <dbReference type="NCBI Taxonomy" id="3871"/>
    <lineage>
        <taxon>Eukaryota</taxon>
        <taxon>Viridiplantae</taxon>
        <taxon>Streptophyta</taxon>
        <taxon>Embryophyta</taxon>
        <taxon>Tracheophyta</taxon>
        <taxon>Spermatophyta</taxon>
        <taxon>Magnoliopsida</taxon>
        <taxon>eudicotyledons</taxon>
        <taxon>Gunneridae</taxon>
        <taxon>Pentapetalae</taxon>
        <taxon>rosids</taxon>
        <taxon>fabids</taxon>
        <taxon>Fabales</taxon>
        <taxon>Fabaceae</taxon>
        <taxon>Papilionoideae</taxon>
        <taxon>50 kb inversion clade</taxon>
        <taxon>genistoids sensu lato</taxon>
        <taxon>core genistoids</taxon>
        <taxon>Genisteae</taxon>
        <taxon>Lupinus</taxon>
    </lineage>
</organism>
<evidence type="ECO:0000256" key="12">
    <source>
        <dbReference type="ARBA" id="ARBA00022729"/>
    </source>
</evidence>
<name>A0A4P1QSJ8_LUPAN</name>
<evidence type="ECO:0000256" key="8">
    <source>
        <dbReference type="ARBA" id="ARBA00022553"/>
    </source>
</evidence>
<evidence type="ECO:0000256" key="26">
    <source>
        <dbReference type="SAM" id="MobiDB-lite"/>
    </source>
</evidence>
<dbReference type="InterPro" id="IPR013210">
    <property type="entry name" value="LRR_N_plant-typ"/>
</dbReference>
<keyword evidence="14" id="KW-0547">Nucleotide-binding</keyword>
<dbReference type="STRING" id="3871.A0A4P1QSJ8"/>
<keyword evidence="13" id="KW-0677">Repeat</keyword>
<dbReference type="GO" id="GO:0016020">
    <property type="term" value="C:membrane"/>
    <property type="evidence" value="ECO:0007669"/>
    <property type="project" value="UniProtKB-SubCell"/>
</dbReference>
<dbReference type="Pfam" id="PF07714">
    <property type="entry name" value="PK_Tyr_Ser-Thr"/>
    <property type="match status" value="1"/>
</dbReference>
<evidence type="ECO:0000256" key="25">
    <source>
        <dbReference type="ARBA" id="ARBA00048679"/>
    </source>
</evidence>
<keyword evidence="6" id="KW-0134">Cell wall</keyword>
<feature type="transmembrane region" description="Helical" evidence="27">
    <location>
        <begin position="258"/>
        <end position="280"/>
    </location>
</feature>